<accession>A0A4Y2QVI1</accession>
<protein>
    <submittedName>
        <fullName evidence="2">Uncharacterized protein</fullName>
    </submittedName>
</protein>
<name>A0A4Y2QVI1_ARAVE</name>
<dbReference type="EMBL" id="BGPR01014951">
    <property type="protein sequence ID" value="GBN67402.1"/>
    <property type="molecule type" value="Genomic_DNA"/>
</dbReference>
<sequence length="122" mass="13796">MPTTHHSTHCPCQRHIFTPPHIFTPHTAGEHNTSHSITQAHDPAHLILPYIAHAYDTFSLHDSHSTFLPSSIAHESCHQSINCSPQVHRFPPPHISHNQSTRHLTTKCPRPRRTSHSTTHCP</sequence>
<comment type="caution">
    <text evidence="2">The sequence shown here is derived from an EMBL/GenBank/DDBJ whole genome shotgun (WGS) entry which is preliminary data.</text>
</comment>
<reference evidence="2 3" key="1">
    <citation type="journal article" date="2019" name="Sci. Rep.">
        <title>Orb-weaving spider Araneus ventricosus genome elucidates the spidroin gene catalogue.</title>
        <authorList>
            <person name="Kono N."/>
            <person name="Nakamura H."/>
            <person name="Ohtoshi R."/>
            <person name="Moran D.A.P."/>
            <person name="Shinohara A."/>
            <person name="Yoshida Y."/>
            <person name="Fujiwara M."/>
            <person name="Mori M."/>
            <person name="Tomita M."/>
            <person name="Arakawa K."/>
        </authorList>
    </citation>
    <scope>NUCLEOTIDE SEQUENCE [LARGE SCALE GENOMIC DNA]</scope>
</reference>
<gene>
    <name evidence="2" type="ORF">AVEN_23087_1</name>
</gene>
<proteinExistence type="predicted"/>
<dbReference type="Proteomes" id="UP000499080">
    <property type="component" value="Unassembled WGS sequence"/>
</dbReference>
<organism evidence="2 3">
    <name type="scientific">Araneus ventricosus</name>
    <name type="common">Orbweaver spider</name>
    <name type="synonym">Epeira ventricosa</name>
    <dbReference type="NCBI Taxonomy" id="182803"/>
    <lineage>
        <taxon>Eukaryota</taxon>
        <taxon>Metazoa</taxon>
        <taxon>Ecdysozoa</taxon>
        <taxon>Arthropoda</taxon>
        <taxon>Chelicerata</taxon>
        <taxon>Arachnida</taxon>
        <taxon>Araneae</taxon>
        <taxon>Araneomorphae</taxon>
        <taxon>Entelegynae</taxon>
        <taxon>Araneoidea</taxon>
        <taxon>Araneidae</taxon>
        <taxon>Araneus</taxon>
    </lineage>
</organism>
<evidence type="ECO:0000313" key="2">
    <source>
        <dbReference type="EMBL" id="GBN67402.1"/>
    </source>
</evidence>
<evidence type="ECO:0000313" key="3">
    <source>
        <dbReference type="Proteomes" id="UP000499080"/>
    </source>
</evidence>
<keyword evidence="3" id="KW-1185">Reference proteome</keyword>
<feature type="region of interest" description="Disordered" evidence="1">
    <location>
        <begin position="92"/>
        <end position="122"/>
    </location>
</feature>
<evidence type="ECO:0000256" key="1">
    <source>
        <dbReference type="SAM" id="MobiDB-lite"/>
    </source>
</evidence>
<dbReference type="AlphaFoldDB" id="A0A4Y2QVI1"/>